<feature type="region of interest" description="Disordered" evidence="1">
    <location>
        <begin position="17"/>
        <end position="68"/>
    </location>
</feature>
<name>A0A5B7F431_PORTR</name>
<evidence type="ECO:0000313" key="2">
    <source>
        <dbReference type="EMBL" id="MPC39888.1"/>
    </source>
</evidence>
<accession>A0A5B7F431</accession>
<keyword evidence="3" id="KW-1185">Reference proteome</keyword>
<feature type="compositionally biased region" description="Low complexity" evidence="1">
    <location>
        <begin position="22"/>
        <end position="33"/>
    </location>
</feature>
<gene>
    <name evidence="2" type="ORF">E2C01_033440</name>
</gene>
<protein>
    <submittedName>
        <fullName evidence="2">Uncharacterized protein</fullName>
    </submittedName>
</protein>
<dbReference type="EMBL" id="VSRR010004510">
    <property type="protein sequence ID" value="MPC39888.1"/>
    <property type="molecule type" value="Genomic_DNA"/>
</dbReference>
<proteinExistence type="predicted"/>
<evidence type="ECO:0000256" key="1">
    <source>
        <dbReference type="SAM" id="MobiDB-lite"/>
    </source>
</evidence>
<sequence length="148" mass="15708">MVVLNREQDRALLLQSLEAVPVSKTQQQQQQEGVYGGGQKGSSSSSTSHAPEAAGPPKGQGEESSCSLDPTDLLFLRGLMDSPIMKALIKTSSWTNNNNNNNSNNNNNITVSIIISEHNNISPPTSLSSSSSITIGSLHSLLPSLRAH</sequence>
<organism evidence="2 3">
    <name type="scientific">Portunus trituberculatus</name>
    <name type="common">Swimming crab</name>
    <name type="synonym">Neptunus trituberculatus</name>
    <dbReference type="NCBI Taxonomy" id="210409"/>
    <lineage>
        <taxon>Eukaryota</taxon>
        <taxon>Metazoa</taxon>
        <taxon>Ecdysozoa</taxon>
        <taxon>Arthropoda</taxon>
        <taxon>Crustacea</taxon>
        <taxon>Multicrustacea</taxon>
        <taxon>Malacostraca</taxon>
        <taxon>Eumalacostraca</taxon>
        <taxon>Eucarida</taxon>
        <taxon>Decapoda</taxon>
        <taxon>Pleocyemata</taxon>
        <taxon>Brachyura</taxon>
        <taxon>Eubrachyura</taxon>
        <taxon>Portunoidea</taxon>
        <taxon>Portunidae</taxon>
        <taxon>Portuninae</taxon>
        <taxon>Portunus</taxon>
    </lineage>
</organism>
<dbReference type="OrthoDB" id="65789at2759"/>
<evidence type="ECO:0000313" key="3">
    <source>
        <dbReference type="Proteomes" id="UP000324222"/>
    </source>
</evidence>
<reference evidence="2 3" key="1">
    <citation type="submission" date="2019-05" db="EMBL/GenBank/DDBJ databases">
        <title>Another draft genome of Portunus trituberculatus and its Hox gene families provides insights of decapod evolution.</title>
        <authorList>
            <person name="Jeong J.-H."/>
            <person name="Song I."/>
            <person name="Kim S."/>
            <person name="Choi T."/>
            <person name="Kim D."/>
            <person name="Ryu S."/>
            <person name="Kim W."/>
        </authorList>
    </citation>
    <scope>NUCLEOTIDE SEQUENCE [LARGE SCALE GENOMIC DNA]</scope>
    <source>
        <tissue evidence="2">Muscle</tissue>
    </source>
</reference>
<dbReference type="Proteomes" id="UP000324222">
    <property type="component" value="Unassembled WGS sequence"/>
</dbReference>
<dbReference type="AlphaFoldDB" id="A0A5B7F431"/>
<comment type="caution">
    <text evidence="2">The sequence shown here is derived from an EMBL/GenBank/DDBJ whole genome shotgun (WGS) entry which is preliminary data.</text>
</comment>